<dbReference type="AlphaFoldDB" id="A0A4C1X1P9"/>
<comment type="caution">
    <text evidence="1">The sequence shown here is derived from an EMBL/GenBank/DDBJ whole genome shotgun (WGS) entry which is preliminary data.</text>
</comment>
<name>A0A4C1X1P9_EUMVA</name>
<dbReference type="Proteomes" id="UP000299102">
    <property type="component" value="Unassembled WGS sequence"/>
</dbReference>
<sequence>MDTKYLLRADAGRRRGEAKISLRVILARRFRKPYKISASARFYAAPCRRGPIRVSPTRPIRDRAVTVRDAARDAAGGCRPILE</sequence>
<dbReference type="EMBL" id="BGZK01000708">
    <property type="protein sequence ID" value="GBP57083.1"/>
    <property type="molecule type" value="Genomic_DNA"/>
</dbReference>
<protein>
    <submittedName>
        <fullName evidence="1">Uncharacterized protein</fullName>
    </submittedName>
</protein>
<evidence type="ECO:0000313" key="1">
    <source>
        <dbReference type="EMBL" id="GBP57083.1"/>
    </source>
</evidence>
<gene>
    <name evidence="1" type="ORF">EVAR_36750_1</name>
</gene>
<keyword evidence="2" id="KW-1185">Reference proteome</keyword>
<evidence type="ECO:0000313" key="2">
    <source>
        <dbReference type="Proteomes" id="UP000299102"/>
    </source>
</evidence>
<accession>A0A4C1X1P9</accession>
<proteinExistence type="predicted"/>
<reference evidence="1 2" key="1">
    <citation type="journal article" date="2019" name="Commun. Biol.">
        <title>The bagworm genome reveals a unique fibroin gene that provides high tensile strength.</title>
        <authorList>
            <person name="Kono N."/>
            <person name="Nakamura H."/>
            <person name="Ohtoshi R."/>
            <person name="Tomita M."/>
            <person name="Numata K."/>
            <person name="Arakawa K."/>
        </authorList>
    </citation>
    <scope>NUCLEOTIDE SEQUENCE [LARGE SCALE GENOMIC DNA]</scope>
</reference>
<organism evidence="1 2">
    <name type="scientific">Eumeta variegata</name>
    <name type="common">Bagworm moth</name>
    <name type="synonym">Eumeta japonica</name>
    <dbReference type="NCBI Taxonomy" id="151549"/>
    <lineage>
        <taxon>Eukaryota</taxon>
        <taxon>Metazoa</taxon>
        <taxon>Ecdysozoa</taxon>
        <taxon>Arthropoda</taxon>
        <taxon>Hexapoda</taxon>
        <taxon>Insecta</taxon>
        <taxon>Pterygota</taxon>
        <taxon>Neoptera</taxon>
        <taxon>Endopterygota</taxon>
        <taxon>Lepidoptera</taxon>
        <taxon>Glossata</taxon>
        <taxon>Ditrysia</taxon>
        <taxon>Tineoidea</taxon>
        <taxon>Psychidae</taxon>
        <taxon>Oiketicinae</taxon>
        <taxon>Eumeta</taxon>
    </lineage>
</organism>